<gene>
    <name evidence="2" type="ORF">AMPC_13020</name>
</gene>
<protein>
    <recommendedName>
        <fullName evidence="1">Glycosyltransferase subfamily 4-like N-terminal domain-containing protein</fullName>
    </recommendedName>
</protein>
<dbReference type="Proteomes" id="UP001162734">
    <property type="component" value="Chromosome"/>
</dbReference>
<proteinExistence type="predicted"/>
<dbReference type="InterPro" id="IPR028098">
    <property type="entry name" value="Glyco_trans_4-like_N"/>
</dbReference>
<dbReference type="PANTHER" id="PTHR12526:SF635">
    <property type="entry name" value="GLYCOSYL TRANSFERASE GROUP 1"/>
    <property type="match status" value="1"/>
</dbReference>
<sequence length="358" mass="36255">MKIALVGNWPPPHGGIAVHVAGLARALRQRGARVRVLDIGEGDHAGPELVRARGPAAFGAALAQAAVEGWLLHVHTNGANVKSWLVALSAGRARRPFGPRGVLTIHSGHCPPWLAAAADRRLLARAACAGYGKVVAVSEAIAAGLAGAGVPRRVLTVLSPFSPSLAEPGAPPPELAAIRARHAPLYCAALAPGPTYGEDLLVPAFEQVRAGAPRAGLVVFGPGTRAGLAARRGASAGIHALGELEHPAAVATVRGCDVFVRPSRTDGDSVSVREALALGRVVVASDVGHRPPGCLLFPSGDVAALAALLAEAGRSPAPRAGVAPLRDPVDDLWAIYAALQGGPPLPSGGRVGARAPTL</sequence>
<feature type="domain" description="Glycosyltransferase subfamily 4-like N-terminal" evidence="1">
    <location>
        <begin position="14"/>
        <end position="159"/>
    </location>
</feature>
<dbReference type="Pfam" id="PF13439">
    <property type="entry name" value="Glyco_transf_4"/>
    <property type="match status" value="1"/>
</dbReference>
<accession>A0ABM7X8M3</accession>
<dbReference type="PANTHER" id="PTHR12526">
    <property type="entry name" value="GLYCOSYLTRANSFERASE"/>
    <property type="match status" value="1"/>
</dbReference>
<dbReference type="SUPFAM" id="SSF53756">
    <property type="entry name" value="UDP-Glycosyltransferase/glycogen phosphorylase"/>
    <property type="match status" value="1"/>
</dbReference>
<dbReference type="RefSeq" id="WP_248345372.1">
    <property type="nucleotide sequence ID" value="NZ_AP025592.1"/>
</dbReference>
<dbReference type="CDD" id="cd03801">
    <property type="entry name" value="GT4_PimA-like"/>
    <property type="match status" value="1"/>
</dbReference>
<name>A0ABM7X8M3_9BACT</name>
<evidence type="ECO:0000259" key="1">
    <source>
        <dbReference type="Pfam" id="PF13439"/>
    </source>
</evidence>
<dbReference type="EMBL" id="AP025592">
    <property type="protein sequence ID" value="BDG08189.1"/>
    <property type="molecule type" value="Genomic_DNA"/>
</dbReference>
<keyword evidence="3" id="KW-1185">Reference proteome</keyword>
<reference evidence="3" key="1">
    <citation type="journal article" date="2022" name="Int. J. Syst. Evol. Microbiol.">
        <title>Anaeromyxobacter oryzae sp. nov., Anaeromyxobacter diazotrophicus sp. nov. and Anaeromyxobacter paludicola sp. nov., isolated from paddy soils.</title>
        <authorList>
            <person name="Itoh H."/>
            <person name="Xu Z."/>
            <person name="Mise K."/>
            <person name="Masuda Y."/>
            <person name="Ushijima N."/>
            <person name="Hayakawa C."/>
            <person name="Shiratori Y."/>
            <person name="Senoo K."/>
        </authorList>
    </citation>
    <scope>NUCLEOTIDE SEQUENCE [LARGE SCALE GENOMIC DNA]</scope>
    <source>
        <strain evidence="3">Red630</strain>
    </source>
</reference>
<evidence type="ECO:0000313" key="2">
    <source>
        <dbReference type="EMBL" id="BDG08189.1"/>
    </source>
</evidence>
<dbReference type="Pfam" id="PF13692">
    <property type="entry name" value="Glyco_trans_1_4"/>
    <property type="match status" value="1"/>
</dbReference>
<organism evidence="2 3">
    <name type="scientific">Anaeromyxobacter paludicola</name>
    <dbReference type="NCBI Taxonomy" id="2918171"/>
    <lineage>
        <taxon>Bacteria</taxon>
        <taxon>Pseudomonadati</taxon>
        <taxon>Myxococcota</taxon>
        <taxon>Myxococcia</taxon>
        <taxon>Myxococcales</taxon>
        <taxon>Cystobacterineae</taxon>
        <taxon>Anaeromyxobacteraceae</taxon>
        <taxon>Anaeromyxobacter</taxon>
    </lineage>
</organism>
<dbReference type="Gene3D" id="3.40.50.2000">
    <property type="entry name" value="Glycogen Phosphorylase B"/>
    <property type="match status" value="2"/>
</dbReference>
<evidence type="ECO:0000313" key="3">
    <source>
        <dbReference type="Proteomes" id="UP001162734"/>
    </source>
</evidence>